<proteinExistence type="inferred from homology"/>
<dbReference type="OrthoDB" id="9790785at2"/>
<dbReference type="PANTHER" id="PTHR42901">
    <property type="entry name" value="ALCOHOL DEHYDROGENASE"/>
    <property type="match status" value="1"/>
</dbReference>
<dbReference type="KEGG" id="pmes:FX988_00388"/>
<dbReference type="SUPFAM" id="SSF51735">
    <property type="entry name" value="NAD(P)-binding Rossmann-fold domains"/>
    <property type="match status" value="1"/>
</dbReference>
<dbReference type="GO" id="GO:0016491">
    <property type="term" value="F:oxidoreductase activity"/>
    <property type="evidence" value="ECO:0007669"/>
    <property type="project" value="UniProtKB-KW"/>
</dbReference>
<dbReference type="RefSeq" id="WP_160178093.1">
    <property type="nucleotide sequence ID" value="NZ_CP047656.1"/>
</dbReference>
<name>A0A857JES0_9ALTE</name>
<comment type="similarity">
    <text evidence="1">Belongs to the short-chain dehydrogenases/reductases (SDR) family.</text>
</comment>
<dbReference type="NCBIfam" id="NF006509">
    <property type="entry name" value="PRK08945.1"/>
    <property type="match status" value="1"/>
</dbReference>
<dbReference type="Proteomes" id="UP000464524">
    <property type="component" value="Chromosome"/>
</dbReference>
<sequence>MFDFQPTSGLLTSKTILVTGAGDGIGKEAALQFAKYGATVILLGRTVSKLEAVYDEIVANGGPEPAIIPLDLQGATPQHYRDMANTIDNQFASLDGVLHNASLLGHLEPFQQINEDDWNNVMQVNVNSQFFMTQALLPVMKKSKNASLVFTTSSVGLKGRAYWGSYSISKFATQGMMEVIADENENTSVRANCINPGGTRTNMRAQAYPAEDASKLKTPEEIMPLYLYLMSDASKHESGKTFHAQPK</sequence>
<evidence type="ECO:0000256" key="1">
    <source>
        <dbReference type="ARBA" id="ARBA00006484"/>
    </source>
</evidence>
<keyword evidence="2 3" id="KW-0560">Oxidoreductase</keyword>
<reference evidence="3 4" key="1">
    <citation type="submission" date="2019-12" db="EMBL/GenBank/DDBJ databases">
        <title>Genome sequencing and assembly of endphytes of Porphyra tenera.</title>
        <authorList>
            <person name="Park J.M."/>
            <person name="Shin R."/>
            <person name="Jo S.H."/>
        </authorList>
    </citation>
    <scope>NUCLEOTIDE SEQUENCE [LARGE SCALE GENOMIC DNA]</scope>
    <source>
        <strain evidence="3 4">GPM4</strain>
    </source>
</reference>
<evidence type="ECO:0000313" key="4">
    <source>
        <dbReference type="Proteomes" id="UP000464524"/>
    </source>
</evidence>
<dbReference type="EC" id="1.-.-.-" evidence="3"/>
<dbReference type="Pfam" id="PF00106">
    <property type="entry name" value="adh_short"/>
    <property type="match status" value="1"/>
</dbReference>
<dbReference type="PANTHER" id="PTHR42901:SF1">
    <property type="entry name" value="ALCOHOL DEHYDROGENASE"/>
    <property type="match status" value="1"/>
</dbReference>
<dbReference type="PROSITE" id="PS00061">
    <property type="entry name" value="ADH_SHORT"/>
    <property type="match status" value="1"/>
</dbReference>
<gene>
    <name evidence="3" type="ORF">FX988_00388</name>
</gene>
<accession>A0A857JES0</accession>
<dbReference type="EMBL" id="CP047656">
    <property type="protein sequence ID" value="QHJ10176.1"/>
    <property type="molecule type" value="Genomic_DNA"/>
</dbReference>
<evidence type="ECO:0000256" key="2">
    <source>
        <dbReference type="ARBA" id="ARBA00023002"/>
    </source>
</evidence>
<dbReference type="Gene3D" id="3.40.50.720">
    <property type="entry name" value="NAD(P)-binding Rossmann-like Domain"/>
    <property type="match status" value="1"/>
</dbReference>
<dbReference type="InterPro" id="IPR036291">
    <property type="entry name" value="NAD(P)-bd_dom_sf"/>
</dbReference>
<organism evidence="3 4">
    <name type="scientific">Paraglaciecola mesophila</name>
    <dbReference type="NCBI Taxonomy" id="197222"/>
    <lineage>
        <taxon>Bacteria</taxon>
        <taxon>Pseudomonadati</taxon>
        <taxon>Pseudomonadota</taxon>
        <taxon>Gammaproteobacteria</taxon>
        <taxon>Alteromonadales</taxon>
        <taxon>Alteromonadaceae</taxon>
        <taxon>Paraglaciecola</taxon>
    </lineage>
</organism>
<dbReference type="InterPro" id="IPR002347">
    <property type="entry name" value="SDR_fam"/>
</dbReference>
<protein>
    <submittedName>
        <fullName evidence="3">Putative oxidoreductase YciK</fullName>
        <ecNumber evidence="3">1.-.-.-</ecNumber>
    </submittedName>
</protein>
<dbReference type="PRINTS" id="PR00081">
    <property type="entry name" value="GDHRDH"/>
</dbReference>
<dbReference type="InterPro" id="IPR020904">
    <property type="entry name" value="Sc_DH/Rdtase_CS"/>
</dbReference>
<evidence type="ECO:0000313" key="3">
    <source>
        <dbReference type="EMBL" id="QHJ10176.1"/>
    </source>
</evidence>
<keyword evidence="4" id="KW-1185">Reference proteome</keyword>
<dbReference type="AlphaFoldDB" id="A0A857JES0"/>